<dbReference type="PROSITE" id="PS00022">
    <property type="entry name" value="EGF_1"/>
    <property type="match status" value="1"/>
</dbReference>
<feature type="region of interest" description="Disordered" evidence="2">
    <location>
        <begin position="1"/>
        <end position="32"/>
    </location>
</feature>
<dbReference type="PROSITE" id="PS01186">
    <property type="entry name" value="EGF_2"/>
    <property type="match status" value="1"/>
</dbReference>
<dbReference type="InterPro" id="IPR005018">
    <property type="entry name" value="DOMON_domain"/>
</dbReference>
<feature type="compositionally biased region" description="Basic and acidic residues" evidence="2">
    <location>
        <begin position="350"/>
        <end position="416"/>
    </location>
</feature>
<feature type="region of interest" description="Disordered" evidence="2">
    <location>
        <begin position="333"/>
        <end position="650"/>
    </location>
</feature>
<dbReference type="PROSITE" id="PS50836">
    <property type="entry name" value="DOMON"/>
    <property type="match status" value="2"/>
</dbReference>
<keyword evidence="6" id="KW-1185">Reference proteome</keyword>
<feature type="compositionally biased region" description="Basic and acidic residues" evidence="2">
    <location>
        <begin position="1331"/>
        <end position="1341"/>
    </location>
</feature>
<accession>A0ABM3US26</accession>
<dbReference type="GeneID" id="101892195"/>
<dbReference type="Proteomes" id="UP001652621">
    <property type="component" value="Unplaced"/>
</dbReference>
<feature type="compositionally biased region" description="Polar residues" evidence="2">
    <location>
        <begin position="1217"/>
        <end position="1257"/>
    </location>
</feature>
<evidence type="ECO:0000313" key="6">
    <source>
        <dbReference type="Proteomes" id="UP001652621"/>
    </source>
</evidence>
<sequence>MAVNNDQQPQLWPRHLKRLQHNPRQRKPRKSPPQSWLTILAICSVYLCCLMHITSAHVALTYPPARKYDLDFLDNSRTKGPCGMPKGSIRTSLLAGTKFNVTWHLAYPHRGGYRLQLLDNFERPMIELTPQGDSSGFLKHDSTAQSHEVSLPADMECRNCSIRLLRQAVEWSTDYLFWSCADIDILTRKDFRETCSGNGKYFPSRCKCEKGFYGPQCQYKDECTSNADCGIQGKCIDIQGTTLPRKQCFCNFGWFGPGCNKRSPYKTTEMDLSAYSMKQLSPDYQMYWRLMEEQKEIEIVLKVNSTTWVGVGWRPRSSTKECKNFPLIRDIGDLTTTIESSGSGSASAEPEPKSEPEPSSEPEPKSEPEPSSEPEPKSEPEPASEPEPKSEPEPSSEPEPKSEPEPSSEPEPKSEPESQSDPEPTSEPEPQSEPEPSSATKSKRETHFEDVARRRRRDVPDTQYEPQSHPEPTSEPEPKSEPEPTSEPEPKSEPEPEPSSEPEPKSEPEPTSEPEPQSEPEPSSEPEPKSEPEPSSEPEPKSEPEPSSEPEPKSEPEPSSEPEPKSEPEPSSEPEPKSEPEPSSEPEPKSEPEPTSEPEPRSNGRPKPKPFSKPEQEPSAEPEPKSAPIKQNVAPQKKNPDAKYKLNPYTPRHDFNPMDCTDVIIGTARGMASRVGDYYSRDRSTPKLDEVFGGKQDLTLATGYEKDGVTTIIFRKKLTASEPTDHSLTDTLTHVIWAKGQELNNYVHIPASGMETDMAAMKEFYYPDELKYHGHNMQRGVALINFFEKEKPKTVDGVPDESANVLDNDCFGHWKYPASCSPQNHTCEYYVSWETIGRGDEMRWHIETSNTQTWTGIGFSNDEKMSQTDSIIGWVDRNGRPFLMDTWINGYSSPKLDDRQDLYNAEGRIEKGVTILEFTRKRISNDAQDLSFTDDHCLYLFFPVLGGAFNAVNKKIRKHENIPVVSPTRVCIKSCGKELLDAGSAPTTPEPNRLVYAVGVKLMNLAESFEAPAPGSVEFKNLAATISDSFNGVLNNIPGYYKTDILGFEKDGATSMIAKLQAMFDKDDYEKGYAVTTNNIPLEESMKNGEVIEMALRETIASGKVGSLTVDPQFLDFKALEYKSISDSDDVKLSFFELSEVRLYIVLGLIAALVFIALIQASCTIYKTSRKNKSNKENLIQNSAWKEYSSNTNYAFDPYGETEEKNGTSHKDKSSRNRPSSSQQTTLQMSHSPTNKSQMYNGNAGSNGNNTQEYRSNGRSHRSDRERNGHAHSNDHQTPSASYTRGGGSSYTDRAYSLPRQQHMQQQANMQPSGYYTQDRRDRSAHRNGAHYRDRSREDPRLVSNGGADTPDFYFMPSQRKYSGEVVRVYVDYNKDPKH</sequence>
<feature type="compositionally biased region" description="Basic and acidic residues" evidence="2">
    <location>
        <begin position="476"/>
        <end position="494"/>
    </location>
</feature>
<feature type="compositionally biased region" description="Polar residues" evidence="2">
    <location>
        <begin position="1"/>
        <end position="10"/>
    </location>
</feature>
<keyword evidence="3" id="KW-1133">Transmembrane helix</keyword>
<comment type="caution">
    <text evidence="1">Lacks conserved residue(s) required for the propagation of feature annotation.</text>
</comment>
<keyword evidence="3" id="KW-0812">Transmembrane</keyword>
<dbReference type="CDD" id="cd00054">
    <property type="entry name" value="EGF_CA"/>
    <property type="match status" value="1"/>
</dbReference>
<feature type="domain" description="DOMON" evidence="5">
    <location>
        <begin position="827"/>
        <end position="946"/>
    </location>
</feature>
<organism evidence="6 7">
    <name type="scientific">Musca domestica</name>
    <name type="common">House fly</name>
    <dbReference type="NCBI Taxonomy" id="7370"/>
    <lineage>
        <taxon>Eukaryota</taxon>
        <taxon>Metazoa</taxon>
        <taxon>Ecdysozoa</taxon>
        <taxon>Arthropoda</taxon>
        <taxon>Hexapoda</taxon>
        <taxon>Insecta</taxon>
        <taxon>Pterygota</taxon>
        <taxon>Neoptera</taxon>
        <taxon>Endopterygota</taxon>
        <taxon>Diptera</taxon>
        <taxon>Brachycera</taxon>
        <taxon>Muscomorpha</taxon>
        <taxon>Muscoidea</taxon>
        <taxon>Muscidae</taxon>
        <taxon>Musca</taxon>
    </lineage>
</organism>
<feature type="transmembrane region" description="Helical" evidence="3">
    <location>
        <begin position="36"/>
        <end position="60"/>
    </location>
</feature>
<feature type="compositionally biased region" description="Acidic residues" evidence="2">
    <location>
        <begin position="418"/>
        <end position="432"/>
    </location>
</feature>
<feature type="region of interest" description="Disordered" evidence="2">
    <location>
        <begin position="1196"/>
        <end position="1350"/>
    </location>
</feature>
<dbReference type="InterPro" id="IPR045266">
    <property type="entry name" value="DOH_DOMON"/>
</dbReference>
<dbReference type="InterPro" id="IPR000742">
    <property type="entry name" value="EGF"/>
</dbReference>
<feature type="compositionally biased region" description="Basic residues" evidence="2">
    <location>
        <begin position="14"/>
        <end position="30"/>
    </location>
</feature>
<evidence type="ECO:0000313" key="7">
    <source>
        <dbReference type="RefSeq" id="XP_058976337.1"/>
    </source>
</evidence>
<dbReference type="PANTHER" id="PTHR46901:SF2">
    <property type="entry name" value="GH04942P"/>
    <property type="match status" value="1"/>
</dbReference>
<evidence type="ECO:0000313" key="8">
    <source>
        <dbReference type="RefSeq" id="XP_058976338.1"/>
    </source>
</evidence>
<keyword evidence="1" id="KW-1015">Disulfide bond</keyword>
<evidence type="ECO:0000259" key="5">
    <source>
        <dbReference type="PROSITE" id="PS50836"/>
    </source>
</evidence>
<dbReference type="SMART" id="SM00664">
    <property type="entry name" value="DoH"/>
    <property type="match status" value="2"/>
</dbReference>
<feature type="domain" description="EGF-like" evidence="4">
    <location>
        <begin position="219"/>
        <end position="260"/>
    </location>
</feature>
<feature type="compositionally biased region" description="Acidic residues" evidence="2">
    <location>
        <begin position="510"/>
        <end position="524"/>
    </location>
</feature>
<dbReference type="PANTHER" id="PTHR46901">
    <property type="entry name" value="GH04942P"/>
    <property type="match status" value="1"/>
</dbReference>
<evidence type="ECO:0000256" key="1">
    <source>
        <dbReference type="PROSITE-ProRule" id="PRU00076"/>
    </source>
</evidence>
<evidence type="ECO:0000256" key="3">
    <source>
        <dbReference type="SAM" id="Phobius"/>
    </source>
</evidence>
<keyword evidence="1" id="KW-0245">EGF-like domain</keyword>
<feature type="compositionally biased region" description="Basic and acidic residues" evidence="2">
    <location>
        <begin position="526"/>
        <end position="602"/>
    </location>
</feature>
<dbReference type="RefSeq" id="XP_058976337.1">
    <property type="nucleotide sequence ID" value="XM_059120354.1"/>
</dbReference>
<feature type="compositionally biased region" description="Low complexity" evidence="2">
    <location>
        <begin position="1301"/>
        <end position="1311"/>
    </location>
</feature>
<feature type="compositionally biased region" description="Basic and acidic residues" evidence="2">
    <location>
        <begin position="1202"/>
        <end position="1215"/>
    </location>
</feature>
<protein>
    <submittedName>
        <fullName evidence="7 8">Uncharacterized protein LOC101892195 isoform X1</fullName>
    </submittedName>
</protein>
<gene>
    <name evidence="7 8" type="primary">LOC101892195</name>
</gene>
<feature type="transmembrane region" description="Helical" evidence="3">
    <location>
        <begin position="1143"/>
        <end position="1166"/>
    </location>
</feature>
<dbReference type="Gene3D" id="2.60.120.260">
    <property type="entry name" value="Galactose-binding domain-like"/>
    <property type="match status" value="1"/>
</dbReference>
<feature type="compositionally biased region" description="Basic and acidic residues" evidence="2">
    <location>
        <begin position="442"/>
        <end position="452"/>
    </location>
</feature>
<feature type="compositionally biased region" description="Basic and acidic residues" evidence="2">
    <location>
        <begin position="1261"/>
        <end position="1275"/>
    </location>
</feature>
<feature type="domain" description="DOMON" evidence="5">
    <location>
        <begin position="614"/>
        <end position="740"/>
    </location>
</feature>
<evidence type="ECO:0000256" key="2">
    <source>
        <dbReference type="SAM" id="MobiDB-lite"/>
    </source>
</evidence>
<keyword evidence="3" id="KW-0472">Membrane</keyword>
<reference evidence="7 8" key="1">
    <citation type="submission" date="2025-05" db="UniProtKB">
        <authorList>
            <consortium name="RefSeq"/>
        </authorList>
    </citation>
    <scope>IDENTIFICATION</scope>
    <source>
        <strain evidence="7 8">Aabys</strain>
        <tissue evidence="7 8">Whole body</tissue>
    </source>
</reference>
<feature type="compositionally biased region" description="Low complexity" evidence="2">
    <location>
        <begin position="339"/>
        <end position="349"/>
    </location>
</feature>
<dbReference type="RefSeq" id="XP_058976338.1">
    <property type="nucleotide sequence ID" value="XM_059120355.1"/>
</dbReference>
<name>A0ABM3US26_MUSDO</name>
<evidence type="ECO:0000259" key="4">
    <source>
        <dbReference type="PROSITE" id="PS50026"/>
    </source>
</evidence>
<proteinExistence type="predicted"/>
<dbReference type="Pfam" id="PF03351">
    <property type="entry name" value="DOMON"/>
    <property type="match status" value="2"/>
</dbReference>
<dbReference type="CDD" id="cd09631">
    <property type="entry name" value="DOMON_DOH"/>
    <property type="match status" value="2"/>
</dbReference>
<dbReference type="PROSITE" id="PS50026">
    <property type="entry name" value="EGF_3"/>
    <property type="match status" value="1"/>
</dbReference>
<feature type="disulfide bond" evidence="1">
    <location>
        <begin position="250"/>
        <end position="259"/>
    </location>
</feature>